<gene>
    <name evidence="2" type="ORF">J5V48_04540</name>
</gene>
<dbReference type="InterPro" id="IPR041215">
    <property type="entry name" value="FlgO_dom"/>
</dbReference>
<dbReference type="RefSeq" id="WP_219937377.1">
    <property type="nucleotide sequence ID" value="NZ_JAGFNY010000011.1"/>
</dbReference>
<sequence>MLAITATALLVGCTANPAPSGKADNSVHVQSTASNVYNQQGMEISKIVSSMADTLHTTLINDLRKDLVYSDDPNAPAPTYSIPKVAITSFVDTDTYENSGYLGKAVAEMFVHELDRRGIGVFEYKLTGAITITKDGEFVFSRDWKKVARKAMVKHILAGTLTRNDKGIVLLGRIINMQTQTVVGSTTGFIPYEKLPYCYRTAKKDCQLYGVSSYLYDPGSLVVPNGKKSVIVDRVTKRTVVSSASYTVDKRTKEQIEKQKEKDFKDNYYSVDLKEFNSKYYPKGAEVPATSAGNYQHYMYNKEKSFLGSANNGDSPVIYPAETYKYSGKLVRDVHDKSQYSRTND</sequence>
<keyword evidence="3" id="KW-1185">Reference proteome</keyword>
<proteinExistence type="predicted"/>
<name>A0ABS7DFT8_9GAMM</name>
<evidence type="ECO:0000313" key="2">
    <source>
        <dbReference type="EMBL" id="MBW7570157.1"/>
    </source>
</evidence>
<feature type="domain" description="FlgO" evidence="1">
    <location>
        <begin position="67"/>
        <end position="194"/>
    </location>
</feature>
<protein>
    <recommendedName>
        <fullName evidence="1">FlgO domain-containing protein</fullName>
    </recommendedName>
</protein>
<organism evidence="2 3">
    <name type="scientific">Succinivibrio faecicola</name>
    <dbReference type="NCBI Taxonomy" id="2820300"/>
    <lineage>
        <taxon>Bacteria</taxon>
        <taxon>Pseudomonadati</taxon>
        <taxon>Pseudomonadota</taxon>
        <taxon>Gammaproteobacteria</taxon>
        <taxon>Aeromonadales</taxon>
        <taxon>Succinivibrionaceae</taxon>
        <taxon>Succinivibrio</taxon>
    </lineage>
</organism>
<comment type="caution">
    <text evidence="2">The sequence shown here is derived from an EMBL/GenBank/DDBJ whole genome shotgun (WGS) entry which is preliminary data.</text>
</comment>
<accession>A0ABS7DFT8</accession>
<dbReference type="EMBL" id="JAGFNY010000011">
    <property type="protein sequence ID" value="MBW7570157.1"/>
    <property type="molecule type" value="Genomic_DNA"/>
</dbReference>
<reference evidence="2 3" key="1">
    <citation type="submission" date="2021-03" db="EMBL/GenBank/DDBJ databases">
        <title>Succinivibrio sp. nov. isolated from feces of cow.</title>
        <authorList>
            <person name="Choi J.-Y."/>
        </authorList>
    </citation>
    <scope>NUCLEOTIDE SEQUENCE [LARGE SCALE GENOMIC DNA]</scope>
    <source>
        <strain evidence="2 3">AGMB01872</strain>
    </source>
</reference>
<dbReference type="Proteomes" id="UP000731465">
    <property type="component" value="Unassembled WGS sequence"/>
</dbReference>
<dbReference type="Pfam" id="PF17680">
    <property type="entry name" value="FlgO"/>
    <property type="match status" value="1"/>
</dbReference>
<evidence type="ECO:0000259" key="1">
    <source>
        <dbReference type="Pfam" id="PF17680"/>
    </source>
</evidence>
<evidence type="ECO:0000313" key="3">
    <source>
        <dbReference type="Proteomes" id="UP000731465"/>
    </source>
</evidence>